<dbReference type="InterPro" id="IPR016259">
    <property type="entry name" value="Hygromycin-B_Kinase"/>
</dbReference>
<dbReference type="Gene3D" id="3.90.1200.10">
    <property type="match status" value="1"/>
</dbReference>
<evidence type="ECO:0000313" key="3">
    <source>
        <dbReference type="Proteomes" id="UP001232536"/>
    </source>
</evidence>
<evidence type="ECO:0000313" key="2">
    <source>
        <dbReference type="EMBL" id="MDO8105871.1"/>
    </source>
</evidence>
<dbReference type="EMBL" id="JAUQYP010000001">
    <property type="protein sequence ID" value="MDO8105871.1"/>
    <property type="molecule type" value="Genomic_DNA"/>
</dbReference>
<dbReference type="PANTHER" id="PTHR21310:SF42">
    <property type="entry name" value="BIFUNCTIONAL AAC_APH"/>
    <property type="match status" value="1"/>
</dbReference>
<dbReference type="PIRSF" id="PIRSF000707">
    <property type="entry name" value="Hygromycin-B_kinase"/>
    <property type="match status" value="1"/>
</dbReference>
<dbReference type="InterPro" id="IPR011009">
    <property type="entry name" value="Kinase-like_dom_sf"/>
</dbReference>
<protein>
    <submittedName>
        <fullName evidence="2">Phosphotransferase</fullName>
    </submittedName>
</protein>
<dbReference type="SUPFAM" id="SSF56112">
    <property type="entry name" value="Protein kinase-like (PK-like)"/>
    <property type="match status" value="1"/>
</dbReference>
<evidence type="ECO:0000259" key="1">
    <source>
        <dbReference type="Pfam" id="PF01636"/>
    </source>
</evidence>
<dbReference type="Proteomes" id="UP001232536">
    <property type="component" value="Unassembled WGS sequence"/>
</dbReference>
<dbReference type="Pfam" id="PF01636">
    <property type="entry name" value="APH"/>
    <property type="match status" value="1"/>
</dbReference>
<accession>A0ABT9D561</accession>
<dbReference type="InterPro" id="IPR051678">
    <property type="entry name" value="AGP_Transferase"/>
</dbReference>
<keyword evidence="3" id="KW-1185">Reference proteome</keyword>
<sequence length="309" mass="33219">MAPEWSPQRRITPELAADVIAAQFPELADQDVRAFDAGWDNAVLAVGERWLFRFVHREIAVDGSRRELAVLSRISELPLPIPRPRFVGRPTPEVPWPFWGAERLPGTELAASGLADRAEVAAALGGFLRELHDPARLAQVGAGALPVDPIGRADPARQALRAEQRLTSIARGADDTDVRDRADDLLVRSAPLRRAALRLAPGRGRVLVHGDLHGRHVLVEGSSPTGVIDWGDTAVSDPAVDLMVAWASFGPADRAVFWEAYGRDDAGRRLRARATALNVCSALAEQAAADGRVEIAAEAFAGAARACDD</sequence>
<proteinExistence type="predicted"/>
<dbReference type="InterPro" id="IPR002575">
    <property type="entry name" value="Aminoglycoside_PTrfase"/>
</dbReference>
<dbReference type="RefSeq" id="WP_304599572.1">
    <property type="nucleotide sequence ID" value="NZ_JAUQYO010000004.1"/>
</dbReference>
<dbReference type="PANTHER" id="PTHR21310">
    <property type="entry name" value="AMINOGLYCOSIDE PHOSPHOTRANSFERASE-RELATED-RELATED"/>
    <property type="match status" value="1"/>
</dbReference>
<dbReference type="Gene3D" id="3.30.200.20">
    <property type="entry name" value="Phosphorylase Kinase, domain 1"/>
    <property type="match status" value="1"/>
</dbReference>
<feature type="domain" description="Aminoglycoside phosphotransferase" evidence="1">
    <location>
        <begin position="31"/>
        <end position="268"/>
    </location>
</feature>
<organism evidence="2 3">
    <name type="scientific">Actinotalea lenta</name>
    <dbReference type="NCBI Taxonomy" id="3064654"/>
    <lineage>
        <taxon>Bacteria</taxon>
        <taxon>Bacillati</taxon>
        <taxon>Actinomycetota</taxon>
        <taxon>Actinomycetes</taxon>
        <taxon>Micrococcales</taxon>
        <taxon>Cellulomonadaceae</taxon>
        <taxon>Actinotalea</taxon>
    </lineage>
</organism>
<name>A0ABT9D561_9CELL</name>
<gene>
    <name evidence="2" type="ORF">Q6348_01510</name>
</gene>
<reference evidence="2 3" key="1">
    <citation type="submission" date="2023-07" db="EMBL/GenBank/DDBJ databases">
        <title>Description of novel actinomycetes strains, isolated from tidal flat sediment.</title>
        <authorList>
            <person name="Lu C."/>
        </authorList>
    </citation>
    <scope>NUCLEOTIDE SEQUENCE [LARGE SCALE GENOMIC DNA]</scope>
    <source>
        <strain evidence="2 3">SYSU T00b441</strain>
    </source>
</reference>
<comment type="caution">
    <text evidence="2">The sequence shown here is derived from an EMBL/GenBank/DDBJ whole genome shotgun (WGS) entry which is preliminary data.</text>
</comment>